<keyword evidence="4" id="KW-1185">Reference proteome</keyword>
<feature type="region of interest" description="Disordered" evidence="1">
    <location>
        <begin position="486"/>
        <end position="559"/>
    </location>
</feature>
<proteinExistence type="predicted"/>
<dbReference type="HOGENOM" id="CLU_232540_0_0_1"/>
<dbReference type="OrthoDB" id="4405280at2759"/>
<dbReference type="VEuPathDB" id="FungiDB:GLRG_01756"/>
<sequence length="2089" mass="209783">MRFVRAMSLLAAAGQSWLAAALPQFPDNPVCPAGITSVEVQPVQLIVKQPIYISAYLPVNTTLVLGDGITLTITNAPVTLVTEIDKLGTTNSQATRILQQVNSSPNAYVTITRGGHSGSVASTITVYPTAPDGIGTYLVYTPFGATAPTAGGNVGSPAATFTGGIPGASPSSIRLTAPPTGSSAGSFPQLFTGPATTVRVGGAQGVPRNFTVVDSARSQATVYEQGFDSFTITVTGPENIITVLGNVGVNPDIITLPNVRQTASGAQGLQIIQASGAPQVFPARLETITIGNANGQAGTFTILPTSGGVGTVVIQTPGPAGPAAFAVTLTIPPTGTEQFGRVFVQLAATPFTGPFTTITTGGNTGTIPVTLTVVPAGNPTLGTVIVQTASQVAQPRVLNTVTALPVPGDGATATLPPFDAAAETGFVLVAPGLGGDDPATSQPAALSANRVLIQGEFDGADPLTVTLPSQGDNSAATVVEQRPAGFNSVAGGAPAATPAASPAPNTVPNPAGNPAGTNPAVNPAATNPVVNPATNAAGAPGAAGTNPAPQRALPPLTSGFSGSVPTTITLPPSGTQSLGQVLVLTPTNQPVVPGPAGAGGAAPAAAQPANTITAGFPGSQATTVTIQPTNGAGGAPAVLVLTPSSAGSAATGPPQGALPVSFTTLTGSFAGATPATLTIPPAGTNTFRDSRPRSQDSNAQFRDSRARSQDSRVQFQDGKAQFQDSNAQFQDSRARSQDSRAQFRDSRAQFRDSNAQFQFRDSNAQFQVSRARSQDSRAQFQDSRVQFRDSNAQFQVSRARSQDSRAQFRDSRAQFRDSNAQFRVSRARSQDSRAQFWDSRVQFRDSNAQFQGSGPAVPQQSGGAGGVQQNPAPGAAGTNTVGTVLVQVPSSLFTPSPSGGDADRGANPDIVSNALGGLPLVSIPPGGLPIISIPPISIGIPGLTIFPSGNPPLGLSAITVTQGGPVATTQTFLPTGTNSVGIVVIQTPTTGLPGASNAAQFTTVVQGYSGSVPTTTTLPPTGSNSLGIVLIQTPTAQVNIIQTTTIGFTGTAPTTITVLPSGGGSGIVVVQTPFPTPTESPSTPASVFTTIQQGFTGAVPTTITLQPIGTDTVGTVIVQTPLFSGGAVQPTSAGGAGTTAVPNIFVTISTGGPVAATSTILPTGTNSAGIVLIQTPTTGPAATAAPSVPSDFVLTTVVGTGSVPTTVTIPPSGTNPGTVIVQQPVVTQPQVQVPSSNPGTVIVQQPAVTQPQVQVPSGFVLTTVASTGSVPTTVTIPPSGTNPGSVIVQQPAVTQPQVQVPSGFVLTTIVGTGSIPATVTIPPSGSNPGSVIVQQPATGLPQVQVPSGFVLTTVAGTGSVPTTVTIPPSGTNPGSVIVQQPATTQPQVQVPSDFILTTVAGTGSVPTTITIPPSGSNPGSVIVQQPATTQPQVQVPSDFVLTTVAGTGSVPITVTIPPSGTNPGSVIVQQPATTQPQVQVPSGFVLTTVIGTGSFKSLPQPRLKDKSKFPVVLFLQQLLELALCLLPSQFLHLGLTREVWLFNNLPRPRVKGRSKFLPQVPSSFVFTTVTGTGSVPATVTIPPSGSNPGTVIVQEPAATQTQGQVQVPSSFVFTTVTGTGSVPATVTIPPSGSNPGTVIVQEPAITQSSPLLSIGFNIVTTGYSGSVPTTTTIFPTGTESIGTVLIQTPTSSAAAGVVPALTRTEGYDGSITRTTTLAPTGLQTVGDVLVQTPTVGAGASSALANQVILTSGFAGSAISTLTLTPSAFVTLTSGYPGSITNTVTIPPSSGNPTGTILIQTPFSLGQSTTNTVSATSFVTTTIPGSVLTTFTLPPASTDPNGVATVIVQDPSAAVAPASVVTRTTGFFGSVLATTTLAPAFSGDPTTVLIQTPFPTSGVAFVTTTVGYTGSVPTTVTIFPSGTSSVGAVIVQTPQSDLLAPTSAPTAPTLSFITVSTGYGGVGTQTTTVLPTGTNSVGLVLIQTPTESGRVVASVTGYITVTSPYSGVVTRTTTLPQSGTEALGVVLVEVPTQAGISSAQGSSAPAPHSISRHCHHSDTHGICFDDPCSQRRQLRHDYFTLGLHGSNNID</sequence>
<dbReference type="GeneID" id="24407121"/>
<evidence type="ECO:0000256" key="1">
    <source>
        <dbReference type="SAM" id="MobiDB-lite"/>
    </source>
</evidence>
<feature type="region of interest" description="Disordered" evidence="1">
    <location>
        <begin position="793"/>
        <end position="814"/>
    </location>
</feature>
<feature type="chain" id="PRO_5003178307" evidence="2">
    <location>
        <begin position="22"/>
        <end position="2089"/>
    </location>
</feature>
<feature type="region of interest" description="Disordered" evidence="1">
    <location>
        <begin position="848"/>
        <end position="879"/>
    </location>
</feature>
<keyword evidence="3" id="KW-0687">Ribonucleoprotein</keyword>
<feature type="signal peptide" evidence="2">
    <location>
        <begin position="1"/>
        <end position="21"/>
    </location>
</feature>
<evidence type="ECO:0000313" key="3">
    <source>
        <dbReference type="EMBL" id="EFQ27261.1"/>
    </source>
</evidence>
<keyword evidence="3" id="KW-0689">Ribosomal protein</keyword>
<dbReference type="STRING" id="645133.E3Q982"/>
<dbReference type="GO" id="GO:0005840">
    <property type="term" value="C:ribosome"/>
    <property type="evidence" value="ECO:0007669"/>
    <property type="project" value="UniProtKB-KW"/>
</dbReference>
<feature type="compositionally biased region" description="Low complexity" evidence="1">
    <location>
        <begin position="488"/>
        <end position="549"/>
    </location>
</feature>
<evidence type="ECO:0000313" key="4">
    <source>
        <dbReference type="Proteomes" id="UP000008782"/>
    </source>
</evidence>
<reference evidence="4" key="1">
    <citation type="journal article" date="2012" name="Nat. Genet.">
        <title>Lifestyle transitions in plant pathogenic Colletotrichum fungi deciphered by genome and transcriptome analyses.</title>
        <authorList>
            <person name="O'Connell R.J."/>
            <person name="Thon M.R."/>
            <person name="Hacquard S."/>
            <person name="Amyotte S.G."/>
            <person name="Kleemann J."/>
            <person name="Torres M.F."/>
            <person name="Damm U."/>
            <person name="Buiate E.A."/>
            <person name="Epstein L."/>
            <person name="Alkan N."/>
            <person name="Altmueller J."/>
            <person name="Alvarado-Balderrama L."/>
            <person name="Bauser C.A."/>
            <person name="Becker C."/>
            <person name="Birren B.W."/>
            <person name="Chen Z."/>
            <person name="Choi J."/>
            <person name="Crouch J.A."/>
            <person name="Duvick J.P."/>
            <person name="Farman M.A."/>
            <person name="Gan P."/>
            <person name="Heiman D."/>
            <person name="Henrissat B."/>
            <person name="Howard R.J."/>
            <person name="Kabbage M."/>
            <person name="Koch C."/>
            <person name="Kracher B."/>
            <person name="Kubo Y."/>
            <person name="Law A.D."/>
            <person name="Lebrun M.-H."/>
            <person name="Lee Y.-H."/>
            <person name="Miyara I."/>
            <person name="Moore N."/>
            <person name="Neumann U."/>
            <person name="Nordstroem K."/>
            <person name="Panaccione D.G."/>
            <person name="Panstruga R."/>
            <person name="Place M."/>
            <person name="Proctor R.H."/>
            <person name="Prusky D."/>
            <person name="Rech G."/>
            <person name="Reinhardt R."/>
            <person name="Rollins J.A."/>
            <person name="Rounsley S."/>
            <person name="Schardl C.L."/>
            <person name="Schwartz D.C."/>
            <person name="Shenoy N."/>
            <person name="Shirasu K."/>
            <person name="Sikhakolli U.R."/>
            <person name="Stueber K."/>
            <person name="Sukno S.A."/>
            <person name="Sweigard J.A."/>
            <person name="Takano Y."/>
            <person name="Takahara H."/>
            <person name="Trail F."/>
            <person name="van der Does H.C."/>
            <person name="Voll L.M."/>
            <person name="Will I."/>
            <person name="Young S."/>
            <person name="Zeng Q."/>
            <person name="Zhang J."/>
            <person name="Zhou S."/>
            <person name="Dickman M.B."/>
            <person name="Schulze-Lefert P."/>
            <person name="Ver Loren van Themaat E."/>
            <person name="Ma L.-J."/>
            <person name="Vaillancourt L.J."/>
        </authorList>
    </citation>
    <scope>NUCLEOTIDE SEQUENCE [LARGE SCALE GENOMIC DNA]</scope>
    <source>
        <strain evidence="4">M1.001 / M2 / FGSC 10212</strain>
    </source>
</reference>
<dbReference type="eggNOG" id="ENOG502R11V">
    <property type="taxonomic scope" value="Eukaryota"/>
</dbReference>
<gene>
    <name evidence="3" type="ORF">GLRG_01756</name>
</gene>
<keyword evidence="2" id="KW-0732">Signal</keyword>
<organism evidence="4">
    <name type="scientific">Colletotrichum graminicola (strain M1.001 / M2 / FGSC 10212)</name>
    <name type="common">Maize anthracnose fungus</name>
    <name type="synonym">Glomerella graminicola</name>
    <dbReference type="NCBI Taxonomy" id="645133"/>
    <lineage>
        <taxon>Eukaryota</taxon>
        <taxon>Fungi</taxon>
        <taxon>Dikarya</taxon>
        <taxon>Ascomycota</taxon>
        <taxon>Pezizomycotina</taxon>
        <taxon>Sordariomycetes</taxon>
        <taxon>Hypocreomycetidae</taxon>
        <taxon>Glomerellales</taxon>
        <taxon>Glomerellaceae</taxon>
        <taxon>Colletotrichum</taxon>
        <taxon>Colletotrichum graminicola species complex</taxon>
    </lineage>
</organism>
<feature type="compositionally biased region" description="Polar residues" evidence="1">
    <location>
        <begin position="867"/>
        <end position="879"/>
    </location>
</feature>
<name>E3Q982_COLGM</name>
<dbReference type="RefSeq" id="XP_008091281.1">
    <property type="nucleotide sequence ID" value="XM_008093090.1"/>
</dbReference>
<dbReference type="InterPro" id="IPR008440">
    <property type="entry name" value="Agglutinin-like_ALS_rpt"/>
</dbReference>
<dbReference type="GO" id="GO:0007155">
    <property type="term" value="P:cell adhesion"/>
    <property type="evidence" value="ECO:0007669"/>
    <property type="project" value="InterPro"/>
</dbReference>
<evidence type="ECO:0000256" key="2">
    <source>
        <dbReference type="SAM" id="SignalP"/>
    </source>
</evidence>
<dbReference type="Pfam" id="PF05792">
    <property type="entry name" value="Candida_ALS"/>
    <property type="match status" value="8"/>
</dbReference>
<feature type="compositionally biased region" description="Basic and acidic residues" evidence="1">
    <location>
        <begin position="800"/>
        <end position="814"/>
    </location>
</feature>
<feature type="region of interest" description="Disordered" evidence="1">
    <location>
        <begin position="672"/>
        <end position="711"/>
    </location>
</feature>
<dbReference type="EMBL" id="GG697337">
    <property type="protein sequence ID" value="EFQ27261.1"/>
    <property type="molecule type" value="Genomic_DNA"/>
</dbReference>
<dbReference type="Proteomes" id="UP000008782">
    <property type="component" value="Unassembled WGS sequence"/>
</dbReference>
<accession>E3Q982</accession>
<protein>
    <submittedName>
        <fullName evidence="3">60S ribosomal protein L19</fullName>
    </submittedName>
</protein>